<evidence type="ECO:0000259" key="8">
    <source>
        <dbReference type="Pfam" id="PF13839"/>
    </source>
</evidence>
<dbReference type="AlphaFoldDB" id="A0A5N5NN97"/>
<dbReference type="EMBL" id="VDCV01000002">
    <property type="protein sequence ID" value="KAB5568388.1"/>
    <property type="molecule type" value="Genomic_DNA"/>
</dbReference>
<feature type="domain" description="Trichome birefringence-like N-terminal" evidence="9">
    <location>
        <begin position="99"/>
        <end position="150"/>
    </location>
</feature>
<keyword evidence="3 7" id="KW-0812">Transmembrane</keyword>
<evidence type="ECO:0000313" key="11">
    <source>
        <dbReference type="Proteomes" id="UP000326939"/>
    </source>
</evidence>
<keyword evidence="6 7" id="KW-0472">Membrane</keyword>
<accession>A0A5N5NN97</accession>
<dbReference type="GO" id="GO:0016413">
    <property type="term" value="F:O-acetyltransferase activity"/>
    <property type="evidence" value="ECO:0007669"/>
    <property type="project" value="InterPro"/>
</dbReference>
<protein>
    <submittedName>
        <fullName evidence="10">Uncharacterized protein</fullName>
    </submittedName>
</protein>
<dbReference type="Proteomes" id="UP000326939">
    <property type="component" value="Chromosome 2"/>
</dbReference>
<dbReference type="GO" id="GO:0005794">
    <property type="term" value="C:Golgi apparatus"/>
    <property type="evidence" value="ECO:0007669"/>
    <property type="project" value="TreeGrafter"/>
</dbReference>
<feature type="domain" description="Trichome birefringence-like C-terminal" evidence="8">
    <location>
        <begin position="151"/>
        <end position="281"/>
    </location>
</feature>
<dbReference type="InterPro" id="IPR029962">
    <property type="entry name" value="TBL"/>
</dbReference>
<dbReference type="PANTHER" id="PTHR32285:SF361">
    <property type="entry name" value="TRICHOME BIREFRINGENCE-LIKE N-TERMINAL DOMAIN-CONTAINING PROTEIN"/>
    <property type="match status" value="1"/>
</dbReference>
<evidence type="ECO:0000256" key="3">
    <source>
        <dbReference type="ARBA" id="ARBA00022692"/>
    </source>
</evidence>
<evidence type="ECO:0000256" key="1">
    <source>
        <dbReference type="ARBA" id="ARBA00004167"/>
    </source>
</evidence>
<evidence type="ECO:0000256" key="4">
    <source>
        <dbReference type="ARBA" id="ARBA00022968"/>
    </source>
</evidence>
<evidence type="ECO:0000256" key="5">
    <source>
        <dbReference type="ARBA" id="ARBA00022989"/>
    </source>
</evidence>
<sequence>MPINTSTSSATPRDTMTHLDFFKKFKRLNPLEPSLGILGFCLVTTLLICCFFYLDYRSVNRGLRYHGISWSGLVVPSSSESTGGDSGRLGFLDKGGDWCDIFDGNWVWDDNYPLYQSQDCSFIDPGFRCLENGRPDSFYTKWRWQPKYCNLPRFDARLMLEKLRNRRLVFVGDSVGRNQWESLICMLATAVPDNSSIYEVNGNPITKHRGFLAFMFKDYNCTLEYYRAPFLMVQGRPPAGAPKEVRMTLRVDTLDWTSPKWKDADVLVFNSGHWWNHEKTIRGSFLCHGFTSKSAGTCISLLSLNEPTHGRKLFGVCSVASEMGTWPCRCKWIIVKVERIRRGGVPMNPLTSLKPKFKGVSCPHCYISGGCYFQEGEKVRMEMSVETAYGRSIETLINWLHKEVNMSKTRVFFRTYAPVHFRGGDWKTGGSCHLEKLPDLGSVLVSPDYRFKVFFDVLSKHSNESLATNLHLLNVTSMSAQRKDGHASLYYLEPSSGPASLHRQDCSHWCLPGVPDSWNELLYTLLLKPEFDHAQNLTESYKAPFETT</sequence>
<name>A0A5N5NN97_9ROSI</name>
<dbReference type="Pfam" id="PF13839">
    <property type="entry name" value="PC-Esterase"/>
    <property type="match status" value="2"/>
</dbReference>
<evidence type="ECO:0000256" key="6">
    <source>
        <dbReference type="ARBA" id="ARBA00023136"/>
    </source>
</evidence>
<keyword evidence="4" id="KW-0735">Signal-anchor</keyword>
<evidence type="ECO:0000256" key="7">
    <source>
        <dbReference type="SAM" id="Phobius"/>
    </source>
</evidence>
<dbReference type="Pfam" id="PF14416">
    <property type="entry name" value="PMR5N"/>
    <property type="match status" value="1"/>
</dbReference>
<dbReference type="InterPro" id="IPR025846">
    <property type="entry name" value="TBL_N"/>
</dbReference>
<comment type="subcellular location">
    <subcellularLocation>
        <location evidence="1">Membrane</location>
        <topology evidence="1">Single-pass membrane protein</topology>
    </subcellularLocation>
</comment>
<evidence type="ECO:0000256" key="2">
    <source>
        <dbReference type="ARBA" id="ARBA00007727"/>
    </source>
</evidence>
<keyword evidence="11" id="KW-1185">Reference proteome</keyword>
<comment type="similarity">
    <text evidence="2">Belongs to the PC-esterase family. TBL subfamily.</text>
</comment>
<dbReference type="InterPro" id="IPR026057">
    <property type="entry name" value="TBL_C"/>
</dbReference>
<evidence type="ECO:0000259" key="9">
    <source>
        <dbReference type="Pfam" id="PF14416"/>
    </source>
</evidence>
<proteinExistence type="inferred from homology"/>
<keyword evidence="5 7" id="KW-1133">Transmembrane helix</keyword>
<reference evidence="11" key="1">
    <citation type="journal article" date="2019" name="Gigascience">
        <title>De novo genome assembly of the endangered Acer yangbiense, a plant species with extremely small populations endemic to Yunnan Province, China.</title>
        <authorList>
            <person name="Yang J."/>
            <person name="Wariss H.M."/>
            <person name="Tao L."/>
            <person name="Zhang R."/>
            <person name="Yun Q."/>
            <person name="Hollingsworth P."/>
            <person name="Dao Z."/>
            <person name="Luo G."/>
            <person name="Guo H."/>
            <person name="Ma Y."/>
            <person name="Sun W."/>
        </authorList>
    </citation>
    <scope>NUCLEOTIDE SEQUENCE [LARGE SCALE GENOMIC DNA]</scope>
    <source>
        <strain evidence="11">cv. br00</strain>
    </source>
</reference>
<dbReference type="GO" id="GO:0016020">
    <property type="term" value="C:membrane"/>
    <property type="evidence" value="ECO:0007669"/>
    <property type="project" value="UniProtKB-SubCell"/>
</dbReference>
<comment type="caution">
    <text evidence="10">The sequence shown here is derived from an EMBL/GenBank/DDBJ whole genome shotgun (WGS) entry which is preliminary data.</text>
</comment>
<evidence type="ECO:0000313" key="10">
    <source>
        <dbReference type="EMBL" id="KAB5568388.1"/>
    </source>
</evidence>
<organism evidence="10 11">
    <name type="scientific">Salix brachista</name>
    <dbReference type="NCBI Taxonomy" id="2182728"/>
    <lineage>
        <taxon>Eukaryota</taxon>
        <taxon>Viridiplantae</taxon>
        <taxon>Streptophyta</taxon>
        <taxon>Embryophyta</taxon>
        <taxon>Tracheophyta</taxon>
        <taxon>Spermatophyta</taxon>
        <taxon>Magnoliopsida</taxon>
        <taxon>eudicotyledons</taxon>
        <taxon>Gunneridae</taxon>
        <taxon>Pentapetalae</taxon>
        <taxon>rosids</taxon>
        <taxon>fabids</taxon>
        <taxon>Malpighiales</taxon>
        <taxon>Salicaceae</taxon>
        <taxon>Saliceae</taxon>
        <taxon>Salix</taxon>
    </lineage>
</organism>
<feature type="domain" description="Trichome birefringence-like C-terminal" evidence="8">
    <location>
        <begin position="365"/>
        <end position="524"/>
    </location>
</feature>
<feature type="transmembrane region" description="Helical" evidence="7">
    <location>
        <begin position="35"/>
        <end position="54"/>
    </location>
</feature>
<dbReference type="PANTHER" id="PTHR32285">
    <property type="entry name" value="PROTEIN TRICHOME BIREFRINGENCE-LIKE 9-RELATED"/>
    <property type="match status" value="1"/>
</dbReference>
<gene>
    <name evidence="10" type="ORF">DKX38_002181</name>
</gene>